<dbReference type="AlphaFoldDB" id="A0A164N8Q5"/>
<dbReference type="CDD" id="cd24007">
    <property type="entry name" value="ASKHA_NBD_eukNAGK-like"/>
    <property type="match status" value="1"/>
</dbReference>
<comment type="caution">
    <text evidence="2">The sequence shown here is derived from an EMBL/GenBank/DDBJ whole genome shotgun (WGS) entry which is preliminary data.</text>
</comment>
<accession>A0A164N8Q5</accession>
<dbReference type="Pfam" id="PF01869">
    <property type="entry name" value="BcrAD_BadFG"/>
    <property type="match status" value="1"/>
</dbReference>
<dbReference type="InterPro" id="IPR002731">
    <property type="entry name" value="ATPase_BadF"/>
</dbReference>
<dbReference type="Gene3D" id="3.30.420.40">
    <property type="match status" value="2"/>
</dbReference>
<reference evidence="2 3" key="1">
    <citation type="submission" date="2016-04" db="EMBL/GenBank/DDBJ databases">
        <authorList>
            <person name="Evans L.H."/>
            <person name="Alamgir A."/>
            <person name="Owens N."/>
            <person name="Weber N.D."/>
            <person name="Virtaneva K."/>
            <person name="Barbian K."/>
            <person name="Babar A."/>
            <person name="Rosenke K."/>
        </authorList>
    </citation>
    <scope>NUCLEOTIDE SEQUENCE [LARGE SCALE GENOMIC DNA]</scope>
    <source>
        <strain evidence="2 3">IFM 0406</strain>
    </source>
</reference>
<evidence type="ECO:0000313" key="3">
    <source>
        <dbReference type="Proteomes" id="UP000076512"/>
    </source>
</evidence>
<name>A0A164N8Q5_9NOCA</name>
<evidence type="ECO:0000313" key="2">
    <source>
        <dbReference type="EMBL" id="KZM74096.1"/>
    </source>
</evidence>
<dbReference type="Proteomes" id="UP000076512">
    <property type="component" value="Unassembled WGS sequence"/>
</dbReference>
<feature type="domain" description="ATPase BadF/BadG/BcrA/BcrD type" evidence="1">
    <location>
        <begin position="16"/>
        <end position="271"/>
    </location>
</feature>
<dbReference type="STRING" id="455432.AWN90_33310"/>
<dbReference type="PANTHER" id="PTHR43190">
    <property type="entry name" value="N-ACETYL-D-GLUCOSAMINE KINASE"/>
    <property type="match status" value="1"/>
</dbReference>
<dbReference type="InterPro" id="IPR052519">
    <property type="entry name" value="Euk-type_GlcNAc_Kinase"/>
</dbReference>
<protein>
    <submittedName>
        <fullName evidence="2">ATPase</fullName>
    </submittedName>
</protein>
<keyword evidence="3" id="KW-1185">Reference proteome</keyword>
<sequence length="316" mass="33263">MARPGRRGRALVNAALGLDIGGSKTMAVRSEDGVVVAEARSGSANIASVGMAEAGRQLDLALERVGGHGVRFVCAGAAGADTPEGRARLRDLLAERLPDAVIRIVHDSELILSAAGLDEGVALISGTGSVAWGRHGERTARAGGWGYLLGDQGSGYWVAREAVCRALARVDRGEPEDALGRALVAECGLRSTEQLLDHFYNHTDRRYWARRAHVVFDLAQSGDPVCRGIVDDVVDDLTGLVGTVTDRLACAGPVILAGGLAVNQPLLQQNLRRALAARGVGDLRVLDTDPVHGALRLAQRLSGRGPWARPGQATYP</sequence>
<dbReference type="SUPFAM" id="SSF53067">
    <property type="entry name" value="Actin-like ATPase domain"/>
    <property type="match status" value="2"/>
</dbReference>
<evidence type="ECO:0000259" key="1">
    <source>
        <dbReference type="Pfam" id="PF01869"/>
    </source>
</evidence>
<organism evidence="2 3">
    <name type="scientific">Nocardia terpenica</name>
    <dbReference type="NCBI Taxonomy" id="455432"/>
    <lineage>
        <taxon>Bacteria</taxon>
        <taxon>Bacillati</taxon>
        <taxon>Actinomycetota</taxon>
        <taxon>Actinomycetes</taxon>
        <taxon>Mycobacteriales</taxon>
        <taxon>Nocardiaceae</taxon>
        <taxon>Nocardia</taxon>
    </lineage>
</organism>
<proteinExistence type="predicted"/>
<dbReference type="EMBL" id="LWGR01000007">
    <property type="protein sequence ID" value="KZM74096.1"/>
    <property type="molecule type" value="Genomic_DNA"/>
</dbReference>
<dbReference type="InterPro" id="IPR043129">
    <property type="entry name" value="ATPase_NBD"/>
</dbReference>
<gene>
    <name evidence="2" type="ORF">AWN90_33310</name>
</gene>
<dbReference type="PANTHER" id="PTHR43190:SF3">
    <property type="entry name" value="N-ACETYL-D-GLUCOSAMINE KINASE"/>
    <property type="match status" value="1"/>
</dbReference>